<keyword evidence="7 9" id="KW-0472">Membrane</keyword>
<feature type="domain" description="Tripartite ATP-independent periplasmic transporters DctQ component" evidence="10">
    <location>
        <begin position="21"/>
        <end position="145"/>
    </location>
</feature>
<comment type="caution">
    <text evidence="9">Lacks conserved residue(s) required for the propagation of feature annotation.</text>
</comment>
<evidence type="ECO:0000313" key="12">
    <source>
        <dbReference type="Proteomes" id="UP000010792"/>
    </source>
</evidence>
<evidence type="ECO:0000256" key="2">
    <source>
        <dbReference type="ARBA" id="ARBA00022448"/>
    </source>
</evidence>
<evidence type="ECO:0000259" key="10">
    <source>
        <dbReference type="Pfam" id="PF04290"/>
    </source>
</evidence>
<dbReference type="PANTHER" id="PTHR35011:SF2">
    <property type="entry name" value="2,3-DIKETO-L-GULONATE TRAP TRANSPORTER SMALL PERMEASE PROTEIN YIAM"/>
    <property type="match status" value="1"/>
</dbReference>
<dbReference type="KEGG" id="rht:NT26_3053"/>
<dbReference type="PANTHER" id="PTHR35011">
    <property type="entry name" value="2,3-DIKETO-L-GULONATE TRAP TRANSPORTER SMALL PERMEASE PROTEIN YIAM"/>
    <property type="match status" value="1"/>
</dbReference>
<dbReference type="InterPro" id="IPR055348">
    <property type="entry name" value="DctQ"/>
</dbReference>
<gene>
    <name evidence="11" type="ORF">NT26_3053</name>
</gene>
<protein>
    <recommendedName>
        <fullName evidence="9">TRAP transporter small permease protein</fullName>
    </recommendedName>
</protein>
<comment type="subcellular location">
    <subcellularLocation>
        <location evidence="1 9">Cell inner membrane</location>
        <topology evidence="1 9">Multi-pass membrane protein</topology>
    </subcellularLocation>
</comment>
<dbReference type="EMBL" id="FO082820">
    <property type="protein sequence ID" value="CCF20777.1"/>
    <property type="molecule type" value="Genomic_DNA"/>
</dbReference>
<keyword evidence="5 9" id="KW-0812">Transmembrane</keyword>
<evidence type="ECO:0000256" key="4">
    <source>
        <dbReference type="ARBA" id="ARBA00022519"/>
    </source>
</evidence>
<dbReference type="GO" id="GO:0015740">
    <property type="term" value="P:C4-dicarboxylate transport"/>
    <property type="evidence" value="ECO:0007669"/>
    <property type="project" value="TreeGrafter"/>
</dbReference>
<proteinExistence type="inferred from homology"/>
<dbReference type="AlphaFoldDB" id="L0NKG1"/>
<accession>L0NKG1</accession>
<feature type="transmembrane region" description="Helical" evidence="9">
    <location>
        <begin position="81"/>
        <end position="100"/>
    </location>
</feature>
<keyword evidence="12" id="KW-1185">Reference proteome</keyword>
<dbReference type="InterPro" id="IPR007387">
    <property type="entry name" value="TRAP_DctQ"/>
</dbReference>
<keyword evidence="2 9" id="KW-0813">Transport</keyword>
<comment type="subunit">
    <text evidence="9">The complex comprises the extracytoplasmic solute receptor protein and the two transmembrane proteins.</text>
</comment>
<feature type="transmembrane region" description="Helical" evidence="9">
    <location>
        <begin position="43"/>
        <end position="60"/>
    </location>
</feature>
<organism evidence="11 12">
    <name type="scientific">Pseudorhizobium banfieldiae</name>
    <dbReference type="NCBI Taxonomy" id="1125847"/>
    <lineage>
        <taxon>Bacteria</taxon>
        <taxon>Pseudomonadati</taxon>
        <taxon>Pseudomonadota</taxon>
        <taxon>Alphaproteobacteria</taxon>
        <taxon>Hyphomicrobiales</taxon>
        <taxon>Rhizobiaceae</taxon>
        <taxon>Rhizobium/Agrobacterium group</taxon>
        <taxon>Pseudorhizobium</taxon>
    </lineage>
</organism>
<dbReference type="OrthoDB" id="7843639at2"/>
<evidence type="ECO:0000256" key="5">
    <source>
        <dbReference type="ARBA" id="ARBA00022692"/>
    </source>
</evidence>
<sequence>MWRLYDKVETVFALLLLSATVLAVLVAAIGRTIGLPLTSAPQFAQLFLLWTCMFGADLCMRHGEHIRVTALPDMVSERIRRSLSVVSTVLILVFLVWIAWHGFHLAINNWSRELGGAGLSYGIVTLALPVGAVLLIISTLRRLFSRGFSGVLQPDMDAEEYPL</sequence>
<evidence type="ECO:0000256" key="6">
    <source>
        <dbReference type="ARBA" id="ARBA00022989"/>
    </source>
</evidence>
<evidence type="ECO:0000256" key="3">
    <source>
        <dbReference type="ARBA" id="ARBA00022475"/>
    </source>
</evidence>
<keyword evidence="4 9" id="KW-0997">Cell inner membrane</keyword>
<evidence type="ECO:0000256" key="7">
    <source>
        <dbReference type="ARBA" id="ARBA00023136"/>
    </source>
</evidence>
<reference evidence="11 12" key="1">
    <citation type="journal article" date="2013" name="Genome Biol. Evol.">
        <title>Life in an arsenic-containing gold mine: genome and physiology of the autotrophic arsenite-oxidizing bacterium rhizobium sp. NT-26.</title>
        <authorList>
            <person name="Andres J."/>
            <person name="Arsene-Ploetze F."/>
            <person name="Barbe V."/>
            <person name="Brochier-Armanet C."/>
            <person name="Cleiss-Arnold J."/>
            <person name="Coppee J.Y."/>
            <person name="Dillies M.A."/>
            <person name="Geist"/>
            <person name="L"/>
            <person name="Joublin A."/>
            <person name="Koechler S."/>
            <person name="Lassalle F."/>
            <person name="Marchal M."/>
            <person name="Medigue C."/>
            <person name="Muller D."/>
            <person name="Nesme X."/>
            <person name="Plewniak F."/>
            <person name="Proux C."/>
            <person name="Ramirez-Bahena M.H."/>
            <person name="Schenowitz C."/>
            <person name="Sismeiro O."/>
            <person name="Vallenet D."/>
            <person name="Santini J.M."/>
            <person name="Bertin P.N."/>
        </authorList>
    </citation>
    <scope>NUCLEOTIDE SEQUENCE [LARGE SCALE GENOMIC DNA]</scope>
    <source>
        <strain evidence="11 12">NT-26</strain>
    </source>
</reference>
<keyword evidence="3" id="KW-1003">Cell membrane</keyword>
<dbReference type="GO" id="GO:0005886">
    <property type="term" value="C:plasma membrane"/>
    <property type="evidence" value="ECO:0007669"/>
    <property type="project" value="UniProtKB-SubCell"/>
</dbReference>
<name>L0NKG1_9HYPH</name>
<comment type="function">
    <text evidence="9">Part of the tripartite ATP-independent periplasmic (TRAP) transport system.</text>
</comment>
<dbReference type="RefSeq" id="WP_052639740.1">
    <property type="nucleotide sequence ID" value="NZ_FO082820.1"/>
</dbReference>
<feature type="transmembrane region" description="Helical" evidence="9">
    <location>
        <begin position="120"/>
        <end position="140"/>
    </location>
</feature>
<evidence type="ECO:0000256" key="1">
    <source>
        <dbReference type="ARBA" id="ARBA00004429"/>
    </source>
</evidence>
<comment type="similarity">
    <text evidence="8 9">Belongs to the TRAP transporter small permease family.</text>
</comment>
<dbReference type="Pfam" id="PF04290">
    <property type="entry name" value="DctQ"/>
    <property type="match status" value="1"/>
</dbReference>
<evidence type="ECO:0000256" key="9">
    <source>
        <dbReference type="RuleBase" id="RU369079"/>
    </source>
</evidence>
<keyword evidence="6 9" id="KW-1133">Transmembrane helix</keyword>
<evidence type="ECO:0000256" key="8">
    <source>
        <dbReference type="ARBA" id="ARBA00038436"/>
    </source>
</evidence>
<dbReference type="Proteomes" id="UP000010792">
    <property type="component" value="Chromosome"/>
</dbReference>
<dbReference type="STRING" id="1125847.NT26_3053"/>
<dbReference type="GO" id="GO:0022857">
    <property type="term" value="F:transmembrane transporter activity"/>
    <property type="evidence" value="ECO:0007669"/>
    <property type="project" value="UniProtKB-UniRule"/>
</dbReference>
<evidence type="ECO:0000313" key="11">
    <source>
        <dbReference type="EMBL" id="CCF20777.1"/>
    </source>
</evidence>